<dbReference type="InterPro" id="IPR003607">
    <property type="entry name" value="HD/PDEase_dom"/>
</dbReference>
<evidence type="ECO:0000259" key="9">
    <source>
        <dbReference type="PROSITE" id="PS51845"/>
    </source>
</evidence>
<dbReference type="SUPFAM" id="SSF55781">
    <property type="entry name" value="GAF domain-like"/>
    <property type="match status" value="1"/>
</dbReference>
<keyword evidence="4 8" id="KW-0378">Hydrolase</keyword>
<feature type="binding site" evidence="6">
    <location>
        <position position="524"/>
    </location>
    <ligand>
        <name>AMP</name>
        <dbReference type="ChEBI" id="CHEBI:456215"/>
    </ligand>
</feature>
<dbReference type="SMART" id="SM00471">
    <property type="entry name" value="HDc"/>
    <property type="match status" value="1"/>
</dbReference>
<evidence type="ECO:0000313" key="10">
    <source>
        <dbReference type="EMBL" id="KAL1491354.1"/>
    </source>
</evidence>
<keyword evidence="11" id="KW-1185">Reference proteome</keyword>
<dbReference type="EMBL" id="JBDJPC010000009">
    <property type="protein sequence ID" value="KAL1491354.1"/>
    <property type="molecule type" value="Genomic_DNA"/>
</dbReference>
<dbReference type="PROSITE" id="PS00126">
    <property type="entry name" value="PDEASE_I_1"/>
    <property type="match status" value="1"/>
</dbReference>
<dbReference type="PROSITE" id="PS51845">
    <property type="entry name" value="PDEASE_I_2"/>
    <property type="match status" value="1"/>
</dbReference>
<feature type="binding site" evidence="6">
    <location>
        <begin position="481"/>
        <end position="485"/>
    </location>
    <ligand>
        <name>AMP</name>
        <dbReference type="ChEBI" id="CHEBI:456215"/>
    </ligand>
</feature>
<dbReference type="SUPFAM" id="SSF109604">
    <property type="entry name" value="HD-domain/PDEase-like"/>
    <property type="match status" value="1"/>
</dbReference>
<evidence type="ECO:0000256" key="6">
    <source>
        <dbReference type="PIRSR" id="PIRSR623088-2"/>
    </source>
</evidence>
<dbReference type="CDD" id="cd00077">
    <property type="entry name" value="HDc"/>
    <property type="match status" value="1"/>
</dbReference>
<keyword evidence="2" id="KW-0140">cGMP</keyword>
<feature type="domain" description="PDEase" evidence="9">
    <location>
        <begin position="403"/>
        <end position="729"/>
    </location>
</feature>
<dbReference type="PRINTS" id="PR00387">
    <property type="entry name" value="PDIESTERASE1"/>
</dbReference>
<dbReference type="FunFam" id="1.10.1300.10:FF:000003">
    <property type="entry name" value="Phosphodiesterase"/>
    <property type="match status" value="1"/>
</dbReference>
<dbReference type="PANTHER" id="PTHR11347">
    <property type="entry name" value="CYCLIC NUCLEOTIDE PHOSPHODIESTERASE"/>
    <property type="match status" value="1"/>
</dbReference>
<dbReference type="FunFam" id="3.30.450.40:FF:000007">
    <property type="entry name" value="Phosphodiesterase"/>
    <property type="match status" value="1"/>
</dbReference>
<feature type="binding site" evidence="6">
    <location>
        <position position="635"/>
    </location>
    <ligand>
        <name>AMP</name>
        <dbReference type="ChEBI" id="CHEBI:456215"/>
    </ligand>
</feature>
<sequence>MAQHSECTKPDQALFLTPSYCKKIIDSNVPDETRVPEGESISKIEVSDPVKILNLIQDLTNKSTKKLEAKLNKYLKTECEAKCAFLINLYTLSEEAVVQVIQERILPDNIRTVLSDEGFNSILQFQANSLSASASLDPKLQELIRKVVPGGTGEVIIVPVLAKERKSENQGFYPAYLICIVNPSKDSTYISKIVSETFKYCLTLFLNTRECEEERRLKAECQKLLLVARKLFSHLGDLSDLLKEIMSEARRLTNAERCSLFLLDPDHMHLVAKVFDGVSPEERSTEVRIAADQGIAGHVAATGEILNIKDAYKHPLFYKGMDEATGFKTRNILCFPIRDEDNIVGVAQLCNKVGGHFDYFDEEVARAFSIYCGISIMHSLVYKKIQDAQARNQLSNELMMYHMQVSQQDVLDVTMCPSEHEVPDFAKFTFTPRKILPKETPCFIMKMMKDLGFIDTFKIKSDNLARFILYVRKGYRDVPYHNWSHAFSVAHFAYLALTNFQLVEKGYFTQLEALAYFISCLCHDIDHRGTTNSFQQQSNSVLASLYSSEGSVMERHHLSQTICTLNTGGCNFLDALSKDDYVKCLDLIKDMILATDLASHYKIHSRQLAMAQEGYNKALPEHRYYLASLLMTCADLSDQTKDWKETKKVAQLIYAEFFAQGDLEKGMGRVPANMMDREKASIPDHQLEFLTQCCICIFRILATIFPNAKILVEAIKQNIICWESSKRIFDRLCIEGKTSYEVLVSDELESEVQNTLESLN</sequence>
<evidence type="ECO:0000256" key="1">
    <source>
        <dbReference type="ARBA" id="ARBA00007648"/>
    </source>
</evidence>
<keyword evidence="3 7" id="KW-0479">Metal-binding</keyword>
<evidence type="ECO:0000256" key="8">
    <source>
        <dbReference type="RuleBase" id="RU363067"/>
    </source>
</evidence>
<evidence type="ECO:0000256" key="4">
    <source>
        <dbReference type="ARBA" id="ARBA00022801"/>
    </source>
</evidence>
<dbReference type="Pfam" id="PF01590">
    <property type="entry name" value="GAF"/>
    <property type="match status" value="1"/>
</dbReference>
<evidence type="ECO:0000256" key="5">
    <source>
        <dbReference type="PIRSR" id="PIRSR623088-1"/>
    </source>
</evidence>
<accession>A0ABD1E9Q6</accession>
<evidence type="ECO:0000256" key="7">
    <source>
        <dbReference type="PIRSR" id="PIRSR623088-3"/>
    </source>
</evidence>
<dbReference type="Proteomes" id="UP001566132">
    <property type="component" value="Unassembled WGS sequence"/>
</dbReference>
<dbReference type="InterPro" id="IPR036971">
    <property type="entry name" value="PDEase_catalytic_dom_sf"/>
</dbReference>
<feature type="binding site" evidence="7">
    <location>
        <position position="635"/>
    </location>
    <ligand>
        <name>Zn(2+)</name>
        <dbReference type="ChEBI" id="CHEBI:29105"/>
        <label>1</label>
    </ligand>
</feature>
<dbReference type="SMART" id="SM00065">
    <property type="entry name" value="GAF"/>
    <property type="match status" value="1"/>
</dbReference>
<dbReference type="AlphaFoldDB" id="A0ABD1E9Q6"/>
<dbReference type="GO" id="GO:0016787">
    <property type="term" value="F:hydrolase activity"/>
    <property type="evidence" value="ECO:0007669"/>
    <property type="project" value="UniProtKB-KW"/>
</dbReference>
<organism evidence="10 11">
    <name type="scientific">Hypothenemus hampei</name>
    <name type="common">Coffee berry borer</name>
    <dbReference type="NCBI Taxonomy" id="57062"/>
    <lineage>
        <taxon>Eukaryota</taxon>
        <taxon>Metazoa</taxon>
        <taxon>Ecdysozoa</taxon>
        <taxon>Arthropoda</taxon>
        <taxon>Hexapoda</taxon>
        <taxon>Insecta</taxon>
        <taxon>Pterygota</taxon>
        <taxon>Neoptera</taxon>
        <taxon>Endopterygota</taxon>
        <taxon>Coleoptera</taxon>
        <taxon>Polyphaga</taxon>
        <taxon>Cucujiformia</taxon>
        <taxon>Curculionidae</taxon>
        <taxon>Scolytinae</taxon>
        <taxon>Hypothenemus</taxon>
    </lineage>
</organism>
<dbReference type="InterPro" id="IPR029016">
    <property type="entry name" value="GAF-like_dom_sf"/>
</dbReference>
<comment type="similarity">
    <text evidence="1 8">Belongs to the cyclic nucleotide phosphodiesterase family.</text>
</comment>
<dbReference type="GO" id="GO:0046872">
    <property type="term" value="F:metal ion binding"/>
    <property type="evidence" value="ECO:0007669"/>
    <property type="project" value="UniProtKB-KW"/>
</dbReference>
<evidence type="ECO:0000256" key="3">
    <source>
        <dbReference type="ARBA" id="ARBA00022723"/>
    </source>
</evidence>
<evidence type="ECO:0000256" key="2">
    <source>
        <dbReference type="ARBA" id="ARBA00022535"/>
    </source>
</evidence>
<evidence type="ECO:0000313" key="11">
    <source>
        <dbReference type="Proteomes" id="UP001566132"/>
    </source>
</evidence>
<proteinExistence type="inferred from homology"/>
<comment type="caution">
    <text evidence="10">The sequence shown here is derived from an EMBL/GenBank/DDBJ whole genome shotgun (WGS) entry which is preliminary data.</text>
</comment>
<dbReference type="Gene3D" id="1.10.1300.10">
    <property type="entry name" value="3'5'-cyclic nucleotide phosphodiesterase, catalytic domain"/>
    <property type="match status" value="1"/>
</dbReference>
<comment type="cofactor">
    <cofactor evidence="8">
        <name>a divalent metal cation</name>
        <dbReference type="ChEBI" id="CHEBI:60240"/>
    </cofactor>
    <text evidence="8">Binds 2 divalent metal cations per subunit. Site 1 may preferentially bind zinc ions, while site 2 has a preference for magnesium and/or manganese ions.</text>
</comment>
<name>A0ABD1E9Q6_HYPHA</name>
<feature type="binding site" evidence="6">
    <location>
        <position position="686"/>
    </location>
    <ligand>
        <name>AMP</name>
        <dbReference type="ChEBI" id="CHEBI:456215"/>
    </ligand>
</feature>
<dbReference type="InterPro" id="IPR002073">
    <property type="entry name" value="PDEase_catalytic_dom"/>
</dbReference>
<reference evidence="10 11" key="1">
    <citation type="submission" date="2024-05" db="EMBL/GenBank/DDBJ databases">
        <title>Genetic variation in Jamaican populations of the coffee berry borer (Hypothenemus hampei).</title>
        <authorList>
            <person name="Errbii M."/>
            <person name="Myrie A."/>
        </authorList>
    </citation>
    <scope>NUCLEOTIDE SEQUENCE [LARGE SCALE GENOMIC DNA]</scope>
    <source>
        <strain evidence="10">JA-Hopewell-2020-01-JO</strain>
        <tissue evidence="10">Whole body</tissue>
    </source>
</reference>
<dbReference type="InterPro" id="IPR023174">
    <property type="entry name" value="PDEase_CS"/>
</dbReference>
<feature type="binding site" evidence="7">
    <location>
        <position position="524"/>
    </location>
    <ligand>
        <name>Zn(2+)</name>
        <dbReference type="ChEBI" id="CHEBI:29105"/>
        <label>1</label>
    </ligand>
</feature>
<feature type="binding site" evidence="7">
    <location>
        <position position="523"/>
    </location>
    <ligand>
        <name>Zn(2+)</name>
        <dbReference type="ChEBI" id="CHEBI:29105"/>
        <label>1</label>
    </ligand>
</feature>
<dbReference type="InterPro" id="IPR003018">
    <property type="entry name" value="GAF"/>
</dbReference>
<feature type="active site" description="Proton donor" evidence="5">
    <location>
        <position position="481"/>
    </location>
</feature>
<dbReference type="EC" id="3.1.4.-" evidence="8"/>
<dbReference type="InterPro" id="IPR023088">
    <property type="entry name" value="PDEase"/>
</dbReference>
<feature type="binding site" evidence="7">
    <location>
        <position position="485"/>
    </location>
    <ligand>
        <name>Zn(2+)</name>
        <dbReference type="ChEBI" id="CHEBI:29105"/>
        <label>1</label>
    </ligand>
</feature>
<protein>
    <recommendedName>
        <fullName evidence="8">Phosphodiesterase</fullName>
        <ecNumber evidence="8">3.1.4.-</ecNumber>
    </recommendedName>
</protein>
<dbReference type="Pfam" id="PF00233">
    <property type="entry name" value="PDEase_I"/>
    <property type="match status" value="1"/>
</dbReference>
<gene>
    <name evidence="10" type="ORF">ABEB36_011962</name>
</gene>
<dbReference type="Gene3D" id="3.30.450.40">
    <property type="match status" value="1"/>
</dbReference>
<feature type="binding site" evidence="7">
    <location>
        <position position="524"/>
    </location>
    <ligand>
        <name>Zn(2+)</name>
        <dbReference type="ChEBI" id="CHEBI:29105"/>
        <label>2</label>
    </ligand>
</feature>